<organism evidence="2 3">
    <name type="scientific">Candidatus Chryseopegocella kryptomonas</name>
    <dbReference type="NCBI Taxonomy" id="1633643"/>
    <lineage>
        <taxon>Bacteria</taxon>
        <taxon>Pseudomonadati</taxon>
        <taxon>Candidatus Kryptoniota</taxon>
        <taxon>Candidatus Chryseopegocella</taxon>
    </lineage>
</organism>
<evidence type="ECO:0000259" key="1">
    <source>
        <dbReference type="Pfam" id="PF08241"/>
    </source>
</evidence>
<sequence length="227" mass="26361">MAREETFTPWYFQPEIAKVYESFYEGKYKEADIQEKNLLKFLLDQIDGVGEILEVGCGTGHFTRWLNSLGYKVVGADISPVMLGVAKELWKDGKFVNARAEFLPFKDKSLHVDRFVAYLVYMPVLVRVFREARRVARRGIVMGLMNRWSLPTIRRIIQVKLGKNPYYFNARFYSLPMIKKKIKQAFVDGEFEFLDWSCAVFPKIFGIKKLVKIPFLGSFLGVGVKFK</sequence>
<protein>
    <submittedName>
        <fullName evidence="2">Methyltransferase domain-containing protein</fullName>
    </submittedName>
</protein>
<dbReference type="PANTHER" id="PTHR42912:SF93">
    <property type="entry name" value="N6-ADENOSINE-METHYLTRANSFERASE TMT1A"/>
    <property type="match status" value="1"/>
</dbReference>
<dbReference type="InterPro" id="IPR013216">
    <property type="entry name" value="Methyltransf_11"/>
</dbReference>
<dbReference type="Proteomes" id="UP000199197">
    <property type="component" value="Unassembled WGS sequence"/>
</dbReference>
<dbReference type="CDD" id="cd02440">
    <property type="entry name" value="AdoMet_MTases"/>
    <property type="match status" value="1"/>
</dbReference>
<dbReference type="SUPFAM" id="SSF53335">
    <property type="entry name" value="S-adenosyl-L-methionine-dependent methyltransferases"/>
    <property type="match status" value="1"/>
</dbReference>
<dbReference type="EMBL" id="CZVW01000015">
    <property type="protein sequence ID" value="CUT03106.1"/>
    <property type="molecule type" value="Genomic_DNA"/>
</dbReference>
<keyword evidence="2" id="KW-0808">Transferase</keyword>
<accession>A0A0P1NW92</accession>
<dbReference type="InterPro" id="IPR029063">
    <property type="entry name" value="SAM-dependent_MTases_sf"/>
</dbReference>
<evidence type="ECO:0000313" key="3">
    <source>
        <dbReference type="Proteomes" id="UP000199197"/>
    </source>
</evidence>
<name>A0A0P1NW92_9BACT</name>
<proteinExistence type="predicted"/>
<dbReference type="InterPro" id="IPR050508">
    <property type="entry name" value="Methyltransf_Superfamily"/>
</dbReference>
<dbReference type="OrthoDB" id="9782767at2"/>
<reference evidence="3" key="1">
    <citation type="submission" date="2015-11" db="EMBL/GenBank/DDBJ databases">
        <authorList>
            <person name="Varghese N."/>
        </authorList>
    </citation>
    <scope>NUCLEOTIDE SEQUENCE [LARGE SCALE GENOMIC DNA]</scope>
    <source>
        <strain evidence="3">JGI-23</strain>
    </source>
</reference>
<feature type="domain" description="Methyltransferase type 11" evidence="1">
    <location>
        <begin position="53"/>
        <end position="139"/>
    </location>
</feature>
<dbReference type="Gene3D" id="3.40.50.150">
    <property type="entry name" value="Vaccinia Virus protein VP39"/>
    <property type="match status" value="1"/>
</dbReference>
<gene>
    <name evidence="2" type="ORF">JGI23_01401</name>
</gene>
<evidence type="ECO:0000313" key="2">
    <source>
        <dbReference type="EMBL" id="CUT03106.1"/>
    </source>
</evidence>
<dbReference type="PANTHER" id="PTHR42912">
    <property type="entry name" value="METHYLTRANSFERASE"/>
    <property type="match status" value="1"/>
</dbReference>
<keyword evidence="2" id="KW-0489">Methyltransferase</keyword>
<keyword evidence="3" id="KW-1185">Reference proteome</keyword>
<dbReference type="RefSeq" id="WP_092350281.1">
    <property type="nucleotide sequence ID" value="NZ_CZVW01000015.1"/>
</dbReference>
<dbReference type="GO" id="GO:0032259">
    <property type="term" value="P:methylation"/>
    <property type="evidence" value="ECO:0007669"/>
    <property type="project" value="UniProtKB-KW"/>
</dbReference>
<dbReference type="Pfam" id="PF08241">
    <property type="entry name" value="Methyltransf_11"/>
    <property type="match status" value="1"/>
</dbReference>
<dbReference type="AlphaFoldDB" id="A0A0P1NW92"/>
<dbReference type="GO" id="GO:0008757">
    <property type="term" value="F:S-adenosylmethionine-dependent methyltransferase activity"/>
    <property type="evidence" value="ECO:0007669"/>
    <property type="project" value="InterPro"/>
</dbReference>